<sequence>MGLITVATRRLSQAILLLFLMSLIAFLGIHSVGNPVYNILDMETASADDIRRATIALGLDQPIWWQYLLFAKSVVTGSFGTSYIYHVSAFGLVLSKLPATLELASIAMLIAAPLGVLLGLLAGRRNGTAFDRTVLKASVFALSIPSFWFSMVLILVGAVLTGWFPSGGRGETTGLFGLQWSFLTADGLRHIVLPALALAIPNIALIARLARSGTIEVESLDFTRFCQAKGLSPRRVLFRHTLANISVPVVTIIGLQFGGMLAFAVVVETIFAWPGVGKLLIDSIQLLDRPVVMATLTFVSVAFVALNALVDLFHAVLDPRVRRSSQR</sequence>
<proteinExistence type="inferred from homology"/>
<dbReference type="GO" id="GO:0055085">
    <property type="term" value="P:transmembrane transport"/>
    <property type="evidence" value="ECO:0007669"/>
    <property type="project" value="InterPro"/>
</dbReference>
<gene>
    <name evidence="9" type="ORF">GR212_30935</name>
</gene>
<keyword evidence="6 7" id="KW-0472">Membrane</keyword>
<dbReference type="RefSeq" id="WP_163992794.1">
    <property type="nucleotide sequence ID" value="NZ_WUEY01000024.1"/>
</dbReference>
<comment type="caution">
    <text evidence="9">The sequence shown here is derived from an EMBL/GenBank/DDBJ whole genome shotgun (WGS) entry which is preliminary data.</text>
</comment>
<feature type="transmembrane region" description="Helical" evidence="7">
    <location>
        <begin position="134"/>
        <end position="160"/>
    </location>
</feature>
<evidence type="ECO:0000313" key="9">
    <source>
        <dbReference type="EMBL" id="NEI73978.1"/>
    </source>
</evidence>
<dbReference type="CDD" id="cd06261">
    <property type="entry name" value="TM_PBP2"/>
    <property type="match status" value="1"/>
</dbReference>
<dbReference type="Gene3D" id="1.10.3720.10">
    <property type="entry name" value="MetI-like"/>
    <property type="match status" value="1"/>
</dbReference>
<dbReference type="PANTHER" id="PTHR43163:SF2">
    <property type="entry name" value="ABC TRANSPORTER PERMEASE PROTEIN"/>
    <property type="match status" value="1"/>
</dbReference>
<keyword evidence="5 7" id="KW-1133">Transmembrane helix</keyword>
<feature type="transmembrane region" description="Helical" evidence="7">
    <location>
        <begin position="103"/>
        <end position="122"/>
    </location>
</feature>
<evidence type="ECO:0000256" key="3">
    <source>
        <dbReference type="ARBA" id="ARBA00022475"/>
    </source>
</evidence>
<organism evidence="9 10">
    <name type="scientific">Rhizobium lusitanum</name>
    <dbReference type="NCBI Taxonomy" id="293958"/>
    <lineage>
        <taxon>Bacteria</taxon>
        <taxon>Pseudomonadati</taxon>
        <taxon>Pseudomonadota</taxon>
        <taxon>Alphaproteobacteria</taxon>
        <taxon>Hyphomicrobiales</taxon>
        <taxon>Rhizobiaceae</taxon>
        <taxon>Rhizobium/Agrobacterium group</taxon>
        <taxon>Rhizobium</taxon>
    </lineage>
</organism>
<dbReference type="Pfam" id="PF19300">
    <property type="entry name" value="BPD_transp_1_N"/>
    <property type="match status" value="1"/>
</dbReference>
<evidence type="ECO:0000256" key="4">
    <source>
        <dbReference type="ARBA" id="ARBA00022692"/>
    </source>
</evidence>
<protein>
    <submittedName>
        <fullName evidence="9">ABC transporter permease subunit</fullName>
    </submittedName>
</protein>
<dbReference type="AlphaFoldDB" id="A0A6L9UH87"/>
<dbReference type="Proteomes" id="UP000483035">
    <property type="component" value="Unassembled WGS sequence"/>
</dbReference>
<evidence type="ECO:0000256" key="1">
    <source>
        <dbReference type="ARBA" id="ARBA00004651"/>
    </source>
</evidence>
<feature type="transmembrane region" description="Helical" evidence="7">
    <location>
        <begin position="12"/>
        <end position="32"/>
    </location>
</feature>
<accession>A0A6L9UH87</accession>
<dbReference type="EMBL" id="WUEY01000024">
    <property type="protein sequence ID" value="NEI73978.1"/>
    <property type="molecule type" value="Genomic_DNA"/>
</dbReference>
<feature type="domain" description="ABC transmembrane type-1" evidence="8">
    <location>
        <begin position="97"/>
        <end position="310"/>
    </location>
</feature>
<dbReference type="PANTHER" id="PTHR43163">
    <property type="entry name" value="DIPEPTIDE TRANSPORT SYSTEM PERMEASE PROTEIN DPPB-RELATED"/>
    <property type="match status" value="1"/>
</dbReference>
<comment type="subcellular location">
    <subcellularLocation>
        <location evidence="1 7">Cell membrane</location>
        <topology evidence="1 7">Multi-pass membrane protein</topology>
    </subcellularLocation>
</comment>
<evidence type="ECO:0000313" key="10">
    <source>
        <dbReference type="Proteomes" id="UP000483035"/>
    </source>
</evidence>
<dbReference type="InterPro" id="IPR045621">
    <property type="entry name" value="BPD_transp_1_N"/>
</dbReference>
<dbReference type="PROSITE" id="PS50928">
    <property type="entry name" value="ABC_TM1"/>
    <property type="match status" value="1"/>
</dbReference>
<evidence type="ECO:0000259" key="8">
    <source>
        <dbReference type="PROSITE" id="PS50928"/>
    </source>
</evidence>
<keyword evidence="3" id="KW-1003">Cell membrane</keyword>
<keyword evidence="2 7" id="KW-0813">Transport</keyword>
<keyword evidence="4 7" id="KW-0812">Transmembrane</keyword>
<feature type="transmembrane region" description="Helical" evidence="7">
    <location>
        <begin position="242"/>
        <end position="271"/>
    </location>
</feature>
<feature type="transmembrane region" description="Helical" evidence="7">
    <location>
        <begin position="191"/>
        <end position="210"/>
    </location>
</feature>
<evidence type="ECO:0000256" key="2">
    <source>
        <dbReference type="ARBA" id="ARBA00022448"/>
    </source>
</evidence>
<comment type="similarity">
    <text evidence="7">Belongs to the binding-protein-dependent transport system permease family.</text>
</comment>
<evidence type="ECO:0000256" key="5">
    <source>
        <dbReference type="ARBA" id="ARBA00022989"/>
    </source>
</evidence>
<dbReference type="InterPro" id="IPR000515">
    <property type="entry name" value="MetI-like"/>
</dbReference>
<reference evidence="9 10" key="1">
    <citation type="submission" date="2019-12" db="EMBL/GenBank/DDBJ databases">
        <title>Rhizobium genotypes associated with high levels of biological nitrogen fixation by grain legumes in a temperate-maritime cropping system.</title>
        <authorList>
            <person name="Maluk M."/>
            <person name="Francesc Ferrando Molina F."/>
            <person name="Lopez Del Egido L."/>
            <person name="Lafos M."/>
            <person name="Langarica-Fuentes A."/>
            <person name="Gebre Yohannes G."/>
            <person name="Young M.W."/>
            <person name="Martin P."/>
            <person name="Gantlett R."/>
            <person name="Kenicer G."/>
            <person name="Hawes C."/>
            <person name="Begg G.S."/>
            <person name="Quilliam R.S."/>
            <person name="Squire G.R."/>
            <person name="Poole P.S."/>
            <person name="Young P.W."/>
            <person name="Iannetta P.M."/>
            <person name="James E.K."/>
        </authorList>
    </citation>
    <scope>NUCLEOTIDE SEQUENCE [LARGE SCALE GENOMIC DNA]</scope>
    <source>
        <strain evidence="9 10">JHI1118</strain>
    </source>
</reference>
<dbReference type="InterPro" id="IPR035906">
    <property type="entry name" value="MetI-like_sf"/>
</dbReference>
<feature type="transmembrane region" description="Helical" evidence="7">
    <location>
        <begin position="291"/>
        <end position="317"/>
    </location>
</feature>
<evidence type="ECO:0000256" key="7">
    <source>
        <dbReference type="RuleBase" id="RU363032"/>
    </source>
</evidence>
<dbReference type="GO" id="GO:0005886">
    <property type="term" value="C:plasma membrane"/>
    <property type="evidence" value="ECO:0007669"/>
    <property type="project" value="UniProtKB-SubCell"/>
</dbReference>
<evidence type="ECO:0000256" key="6">
    <source>
        <dbReference type="ARBA" id="ARBA00023136"/>
    </source>
</evidence>
<dbReference type="Pfam" id="PF00528">
    <property type="entry name" value="BPD_transp_1"/>
    <property type="match status" value="1"/>
</dbReference>
<dbReference type="SUPFAM" id="SSF161098">
    <property type="entry name" value="MetI-like"/>
    <property type="match status" value="1"/>
</dbReference>
<name>A0A6L9UH87_9HYPH</name>